<dbReference type="OMA" id="RNRINWE"/>
<dbReference type="InterPro" id="IPR056280">
    <property type="entry name" value="AIPP2-like_SPOC"/>
</dbReference>
<dbReference type="GO" id="GO:0008270">
    <property type="term" value="F:zinc ion binding"/>
    <property type="evidence" value="ECO:0007669"/>
    <property type="project" value="UniProtKB-KW"/>
</dbReference>
<reference evidence="8" key="1">
    <citation type="journal article" date="2011" name="Nature">
        <title>Genome sequence and analysis of the tuber crop potato.</title>
        <authorList>
            <consortium name="The Potato Genome Sequencing Consortium"/>
        </authorList>
    </citation>
    <scope>NUCLEOTIDE SEQUENCE [LARGE SCALE GENOMIC DNA]</scope>
    <source>
        <strain evidence="8">cv. DM1-3 516 R44</strain>
    </source>
</reference>
<dbReference type="Pfam" id="PF23121">
    <property type="entry name" value="SPOC_AIPP2"/>
    <property type="match status" value="1"/>
</dbReference>
<keyword evidence="4" id="KW-0805">Transcription regulation</keyword>
<dbReference type="eggNOG" id="ENOG502S0JF">
    <property type="taxonomic scope" value="Eukaryota"/>
</dbReference>
<dbReference type="PANTHER" id="PTHR33304:SF33">
    <property type="entry name" value="F-BOX DOMAIN-CONTAINING PROTEIN"/>
    <property type="match status" value="1"/>
</dbReference>
<dbReference type="InParanoid" id="M1DN45"/>
<dbReference type="PROSITE" id="PS01359">
    <property type="entry name" value="ZF_PHD_1"/>
    <property type="match status" value="1"/>
</dbReference>
<keyword evidence="3" id="KW-0862">Zinc</keyword>
<evidence type="ECO:0000256" key="3">
    <source>
        <dbReference type="ARBA" id="ARBA00022833"/>
    </source>
</evidence>
<dbReference type="InterPro" id="IPR049914">
    <property type="entry name" value="PHD1-3/5-6"/>
</dbReference>
<evidence type="ECO:0000313" key="7">
    <source>
        <dbReference type="EnsemblPlants" id="PGSC0003DMT400091660"/>
    </source>
</evidence>
<dbReference type="InterPro" id="IPR011011">
    <property type="entry name" value="Znf_FYVE_PHD"/>
</dbReference>
<dbReference type="Gramene" id="PGSC0003DMT400091660">
    <property type="protein sequence ID" value="PGSC0003DMT400091660"/>
    <property type="gene ID" value="PGSC0003DMG400041231"/>
</dbReference>
<dbReference type="InterPro" id="IPR013083">
    <property type="entry name" value="Znf_RING/FYVE/PHD"/>
</dbReference>
<dbReference type="Proteomes" id="UP000011115">
    <property type="component" value="Unassembled WGS sequence"/>
</dbReference>
<dbReference type="AlphaFoldDB" id="M1DN45"/>
<dbReference type="Gene3D" id="3.30.40.10">
    <property type="entry name" value="Zinc/RING finger domain, C3HC4 (zinc finger)"/>
    <property type="match status" value="1"/>
</dbReference>
<dbReference type="SUPFAM" id="SSF57903">
    <property type="entry name" value="FYVE/PHD zinc finger"/>
    <property type="match status" value="1"/>
</dbReference>
<reference evidence="7" key="2">
    <citation type="submission" date="2015-06" db="UniProtKB">
        <authorList>
            <consortium name="EnsemblPlants"/>
        </authorList>
    </citation>
    <scope>IDENTIFICATION</scope>
    <source>
        <strain evidence="7">DM1-3 516 R44</strain>
    </source>
</reference>
<keyword evidence="8" id="KW-1185">Reference proteome</keyword>
<keyword evidence="5" id="KW-0804">Transcription</keyword>
<accession>M1DN45</accession>
<evidence type="ECO:0000313" key="8">
    <source>
        <dbReference type="Proteomes" id="UP000011115"/>
    </source>
</evidence>
<dbReference type="GO" id="GO:0140566">
    <property type="term" value="F:histone reader activity"/>
    <property type="evidence" value="ECO:0007669"/>
    <property type="project" value="InterPro"/>
</dbReference>
<protein>
    <recommendedName>
        <fullName evidence="6">AIPP2-like SPOC-like domain-containing protein</fullName>
    </recommendedName>
</protein>
<feature type="domain" description="AIPP2-like SPOC-like" evidence="6">
    <location>
        <begin position="275"/>
        <end position="354"/>
    </location>
</feature>
<proteinExistence type="predicted"/>
<evidence type="ECO:0000256" key="4">
    <source>
        <dbReference type="ARBA" id="ARBA00023015"/>
    </source>
</evidence>
<evidence type="ECO:0000256" key="1">
    <source>
        <dbReference type="ARBA" id="ARBA00022723"/>
    </source>
</evidence>
<sequence>MEKPVGKRNVGQQLAGNHSSLIIVADKTGVVNRVSNLHGTCPYKFGTNSLVDSTPKSTRIGEEAVKKEKSCKICGDIGSQEAIITCYKCKNVDVHQNCVTGYYVDAPVDWCCEGCDTDKWIISLSHGLENVQSEESSAKICLSTVQPKKHSKFPRGSRNRINWEKEVKTGKARYLPVEEALGLQSGMEKFESPLVTTVSSRVVSAESMAIVTQGHFSNPRVQISNSFPEKSAMQLSKGPAGSTIMEHRSRNDVNEIRMMNSSTTHPCDPALVPSWMGNFDILGALELAPGLFNNCIQAHPPCRVRRKVYEFSGLLPDTLKFELVPRGDIWAGLFNSHFPDKEDIGLYFFASERERWNSEHFLWGLFYRTGQDTDGCAEGGSNKVIDMEIDMIAGEDVGTLDIVLHSWL</sequence>
<keyword evidence="1" id="KW-0479">Metal-binding</keyword>
<name>M1DN45_SOLTU</name>
<dbReference type="PANTHER" id="PTHR33304">
    <property type="match status" value="1"/>
</dbReference>
<dbReference type="GO" id="GO:0034244">
    <property type="term" value="P:negative regulation of transcription elongation by RNA polymerase II"/>
    <property type="evidence" value="ECO:0007669"/>
    <property type="project" value="InterPro"/>
</dbReference>
<keyword evidence="2" id="KW-0863">Zinc-finger</keyword>
<organism evidence="7 8">
    <name type="scientific">Solanum tuberosum</name>
    <name type="common">Potato</name>
    <dbReference type="NCBI Taxonomy" id="4113"/>
    <lineage>
        <taxon>Eukaryota</taxon>
        <taxon>Viridiplantae</taxon>
        <taxon>Streptophyta</taxon>
        <taxon>Embryophyta</taxon>
        <taxon>Tracheophyta</taxon>
        <taxon>Spermatophyta</taxon>
        <taxon>Magnoliopsida</taxon>
        <taxon>eudicotyledons</taxon>
        <taxon>Gunneridae</taxon>
        <taxon>Pentapetalae</taxon>
        <taxon>asterids</taxon>
        <taxon>lamiids</taxon>
        <taxon>Solanales</taxon>
        <taxon>Solanaceae</taxon>
        <taxon>Solanoideae</taxon>
        <taxon>Solaneae</taxon>
        <taxon>Solanum</taxon>
    </lineage>
</organism>
<evidence type="ECO:0000256" key="5">
    <source>
        <dbReference type="ARBA" id="ARBA00023163"/>
    </source>
</evidence>
<dbReference type="InterPro" id="IPR019786">
    <property type="entry name" value="Zinc_finger_PHD-type_CS"/>
</dbReference>
<dbReference type="PaxDb" id="4113-PGSC0003DMT400091660"/>
<evidence type="ECO:0000256" key="2">
    <source>
        <dbReference type="ARBA" id="ARBA00022771"/>
    </source>
</evidence>
<dbReference type="HOGENOM" id="CLU_044419_0_0_1"/>
<evidence type="ECO:0000259" key="6">
    <source>
        <dbReference type="Pfam" id="PF23121"/>
    </source>
</evidence>
<dbReference type="EnsemblPlants" id="PGSC0003DMT400091660">
    <property type="protein sequence ID" value="PGSC0003DMT400091660"/>
    <property type="gene ID" value="PGSC0003DMG400041231"/>
</dbReference>